<comment type="caution">
    <text evidence="1">The sequence shown here is derived from an EMBL/GenBank/DDBJ whole genome shotgun (WGS) entry which is preliminary data.</text>
</comment>
<evidence type="ECO:0000313" key="2">
    <source>
        <dbReference type="Proteomes" id="UP001144110"/>
    </source>
</evidence>
<dbReference type="SUPFAM" id="SSF53335">
    <property type="entry name" value="S-adenosyl-L-methionine-dependent methyltransferases"/>
    <property type="match status" value="1"/>
</dbReference>
<dbReference type="PANTHER" id="PTHR43861:SF6">
    <property type="entry name" value="METHYLTRANSFERASE TYPE 11"/>
    <property type="match status" value="1"/>
</dbReference>
<evidence type="ECO:0000313" key="1">
    <source>
        <dbReference type="EMBL" id="MDF2953373.1"/>
    </source>
</evidence>
<dbReference type="CDD" id="cd02440">
    <property type="entry name" value="AdoMet_MTases"/>
    <property type="match status" value="1"/>
</dbReference>
<dbReference type="Proteomes" id="UP001144110">
    <property type="component" value="Unassembled WGS sequence"/>
</dbReference>
<protein>
    <submittedName>
        <fullName evidence="1">2-polyprenyl-3-methyl-5-hydroxy-6-metoxy-1</fullName>
    </submittedName>
</protein>
<accession>A0AAE3P4X2</accession>
<dbReference type="AlphaFoldDB" id="A0AAE3P4X2"/>
<name>A0AAE3P4X2_9BACT</name>
<dbReference type="Gene3D" id="3.40.50.150">
    <property type="entry name" value="Vaccinia Virus protein VP39"/>
    <property type="match status" value="1"/>
</dbReference>
<dbReference type="InterPro" id="IPR029063">
    <property type="entry name" value="SAM-dependent_MTases_sf"/>
</dbReference>
<dbReference type="EMBL" id="JAPHEG010000002">
    <property type="protein sequence ID" value="MDF2953373.1"/>
    <property type="molecule type" value="Genomic_DNA"/>
</dbReference>
<reference evidence="1" key="1">
    <citation type="submission" date="2022-11" db="EMBL/GenBank/DDBJ databases">
        <title>Candidatus Alkanophaga archaea from heated hydrothermal vent sediment oxidize petroleum alkanes.</title>
        <authorList>
            <person name="Zehnle H."/>
            <person name="Laso-Perez R."/>
            <person name="Lipp J."/>
            <person name="Teske A."/>
            <person name="Wegener G."/>
        </authorList>
    </citation>
    <scope>NUCLEOTIDE SEQUENCE</scope>
    <source>
        <strain evidence="1">MCA70</strain>
    </source>
</reference>
<dbReference type="Pfam" id="PF13489">
    <property type="entry name" value="Methyltransf_23"/>
    <property type="match status" value="1"/>
</dbReference>
<sequence>MAQMRENITNKNENVYVQKFPSCLLCNNEGMLLYNNLQDRLFNAPGIWAFRHCSNCGLVWLDPQPLPGELSKLYTQYHTHQVEEVSRKRLARLRNIIKTSILQTCFGYSMEQNKLLGCFFSLIGPFKEIVGGSILWLKAQERGRLLDVGCGNGQFLSRMRGLGWEVVGVEPDPEAVRIAREQFGLKVFEGSLEQVELPQNSFDAITMNHVIEHVPDPIGALAKCHRLLKPVGKLVIVTPNIQSLGSHLFGKYWLHWDPPRHLFLFSPKSLRMCAERAGLKVQELRTTAKGARRMWAASRLIKKNGKLPGGSVKRLTLQMKLEGLVFWMVEHALCQLKNVGEEIILIATK</sequence>
<proteinExistence type="predicted"/>
<dbReference type="PANTHER" id="PTHR43861">
    <property type="entry name" value="TRANS-ACONITATE 2-METHYLTRANSFERASE-RELATED"/>
    <property type="match status" value="1"/>
</dbReference>
<gene>
    <name evidence="1" type="ORF">OD816_000618</name>
</gene>
<organism evidence="1 2">
    <name type="scientific">Candidatus Thermodesulfobacterium syntrophicum</name>
    <dbReference type="NCBI Taxonomy" id="3060442"/>
    <lineage>
        <taxon>Bacteria</taxon>
        <taxon>Pseudomonadati</taxon>
        <taxon>Thermodesulfobacteriota</taxon>
        <taxon>Thermodesulfobacteria</taxon>
        <taxon>Thermodesulfobacteriales</taxon>
        <taxon>Thermodesulfobacteriaceae</taxon>
        <taxon>Thermodesulfobacterium</taxon>
    </lineage>
</organism>